<evidence type="ECO:0000313" key="12">
    <source>
        <dbReference type="Proteomes" id="UP001209076"/>
    </source>
</evidence>
<evidence type="ECO:0000256" key="9">
    <source>
        <dbReference type="ARBA" id="ARBA00025049"/>
    </source>
</evidence>
<dbReference type="PANTHER" id="PTHR30272">
    <property type="entry name" value="3-HYDROXYACYL-[ACYL-CARRIER-PROTEIN] DEHYDRATASE"/>
    <property type="match status" value="1"/>
</dbReference>
<keyword evidence="12" id="KW-1185">Reference proteome</keyword>
<proteinExistence type="inferred from homology"/>
<evidence type="ECO:0000256" key="7">
    <source>
        <dbReference type="ARBA" id="ARBA00023098"/>
    </source>
</evidence>
<comment type="catalytic activity">
    <reaction evidence="1 10">
        <text>a (3R)-hydroxyacyl-[ACP] = a (2E)-enoyl-[ACP] + H2O</text>
        <dbReference type="Rhea" id="RHEA:13097"/>
        <dbReference type="Rhea" id="RHEA-COMP:9925"/>
        <dbReference type="Rhea" id="RHEA-COMP:9945"/>
        <dbReference type="ChEBI" id="CHEBI:15377"/>
        <dbReference type="ChEBI" id="CHEBI:78784"/>
        <dbReference type="ChEBI" id="CHEBI:78827"/>
        <dbReference type="EC" id="4.2.1.59"/>
    </reaction>
</comment>
<evidence type="ECO:0000256" key="5">
    <source>
        <dbReference type="ARBA" id="ARBA00022516"/>
    </source>
</evidence>
<keyword evidence="6 10" id="KW-0441">Lipid A biosynthesis</keyword>
<dbReference type="RefSeq" id="WP_262095952.1">
    <property type="nucleotide sequence ID" value="NZ_JAOEGN010000005.1"/>
</dbReference>
<dbReference type="InterPro" id="IPR010084">
    <property type="entry name" value="FabZ"/>
</dbReference>
<dbReference type="Proteomes" id="UP001209076">
    <property type="component" value="Unassembled WGS sequence"/>
</dbReference>
<dbReference type="SUPFAM" id="SSF54637">
    <property type="entry name" value="Thioesterase/thiol ester dehydrase-isomerase"/>
    <property type="match status" value="1"/>
</dbReference>
<accession>A0ABT2PWK5</accession>
<dbReference type="PANTHER" id="PTHR30272:SF1">
    <property type="entry name" value="3-HYDROXYACYL-[ACYL-CARRIER-PROTEIN] DEHYDRATASE"/>
    <property type="match status" value="1"/>
</dbReference>
<gene>
    <name evidence="10 11" type="primary">fabZ</name>
    <name evidence="11" type="ORF">N7603_03445</name>
</gene>
<protein>
    <recommendedName>
        <fullName evidence="10">3-hydroxyacyl-[acyl-carrier-protein] dehydratase FabZ</fullName>
        <ecNumber evidence="10">4.2.1.59</ecNumber>
    </recommendedName>
    <alternativeName>
        <fullName evidence="10">(3R)-hydroxymyristoyl-[acyl-carrier-protein] dehydratase</fullName>
        <shortName evidence="10">(3R)-hydroxymyristoyl-ACP dehydrase</shortName>
    </alternativeName>
    <alternativeName>
        <fullName evidence="10">Beta-hydroxyacyl-ACP dehydratase</fullName>
    </alternativeName>
</protein>
<organism evidence="11 12">
    <name type="scientific">Paracholeplasma vituli</name>
    <dbReference type="NCBI Taxonomy" id="69473"/>
    <lineage>
        <taxon>Bacteria</taxon>
        <taxon>Bacillati</taxon>
        <taxon>Mycoplasmatota</taxon>
        <taxon>Mollicutes</taxon>
        <taxon>Acholeplasmatales</taxon>
        <taxon>Acholeplasmataceae</taxon>
        <taxon>Paracholeplasma</taxon>
    </lineage>
</organism>
<keyword evidence="7 10" id="KW-0443">Lipid metabolism</keyword>
<comment type="function">
    <text evidence="9 10">Involved in unsaturated fatty acids biosynthesis. Catalyzes the dehydration of short chain beta-hydroxyacyl-ACPs and long chain saturated and unsaturated beta-hydroxyacyl-ACPs.</text>
</comment>
<reference evidence="12" key="1">
    <citation type="submission" date="2023-07" db="EMBL/GenBank/DDBJ databases">
        <title>Novel Mycoplasma species identified in domestic and wild animals.</title>
        <authorList>
            <person name="Volokhov D.V."/>
            <person name="Furtak V.A."/>
            <person name="Zagorodnyaya T.A."/>
        </authorList>
    </citation>
    <scope>NUCLEOTIDE SEQUENCE [LARGE SCALE GENOMIC DNA]</scope>
    <source>
        <strain evidence="12">92-19</strain>
    </source>
</reference>
<dbReference type="CDD" id="cd01288">
    <property type="entry name" value="FabZ"/>
    <property type="match status" value="1"/>
</dbReference>
<dbReference type="Gene3D" id="3.10.129.10">
    <property type="entry name" value="Hotdog Thioesterase"/>
    <property type="match status" value="1"/>
</dbReference>
<feature type="active site" evidence="10">
    <location>
        <position position="48"/>
    </location>
</feature>
<evidence type="ECO:0000256" key="2">
    <source>
        <dbReference type="ARBA" id="ARBA00004496"/>
    </source>
</evidence>
<comment type="caution">
    <text evidence="11">The sequence shown here is derived from an EMBL/GenBank/DDBJ whole genome shotgun (WGS) entry which is preliminary data.</text>
</comment>
<sequence>MLNQEQIKAILPHRDPFLMIDEIKSLEPLKKALGVKYVKLTEDYFKGHFPSKPVMPGVLIIESLAQVGAVALLSGEAYQGKIAFFTGIESAKFRKSVLPGDTLILECEITKIRGPFGFGYGRAYVNDELVCEANISFAVGN</sequence>
<dbReference type="InterPro" id="IPR029069">
    <property type="entry name" value="HotDog_dom_sf"/>
</dbReference>
<dbReference type="GO" id="GO:0019171">
    <property type="term" value="F:(3R)-hydroxyacyl-[acyl-carrier-protein] dehydratase activity"/>
    <property type="evidence" value="ECO:0007669"/>
    <property type="project" value="UniProtKB-EC"/>
</dbReference>
<evidence type="ECO:0000313" key="11">
    <source>
        <dbReference type="EMBL" id="MCU0104704.1"/>
    </source>
</evidence>
<evidence type="ECO:0000256" key="10">
    <source>
        <dbReference type="HAMAP-Rule" id="MF_00406"/>
    </source>
</evidence>
<comment type="similarity">
    <text evidence="3 10">Belongs to the thioester dehydratase family. FabZ subfamily.</text>
</comment>
<dbReference type="EMBL" id="JAOEGN010000005">
    <property type="protein sequence ID" value="MCU0104704.1"/>
    <property type="molecule type" value="Genomic_DNA"/>
</dbReference>
<keyword evidence="8 10" id="KW-0456">Lyase</keyword>
<evidence type="ECO:0000256" key="1">
    <source>
        <dbReference type="ARBA" id="ARBA00001055"/>
    </source>
</evidence>
<name>A0ABT2PWK5_9MOLU</name>
<comment type="subcellular location">
    <subcellularLocation>
        <location evidence="2 10">Cytoplasm</location>
    </subcellularLocation>
</comment>
<dbReference type="Pfam" id="PF07977">
    <property type="entry name" value="FabA"/>
    <property type="match status" value="1"/>
</dbReference>
<evidence type="ECO:0000256" key="8">
    <source>
        <dbReference type="ARBA" id="ARBA00023239"/>
    </source>
</evidence>
<dbReference type="NCBIfam" id="NF000582">
    <property type="entry name" value="PRK00006.1"/>
    <property type="match status" value="1"/>
</dbReference>
<evidence type="ECO:0000256" key="3">
    <source>
        <dbReference type="ARBA" id="ARBA00009174"/>
    </source>
</evidence>
<keyword evidence="4 10" id="KW-0963">Cytoplasm</keyword>
<keyword evidence="5 10" id="KW-0444">Lipid biosynthesis</keyword>
<evidence type="ECO:0000256" key="4">
    <source>
        <dbReference type="ARBA" id="ARBA00022490"/>
    </source>
</evidence>
<evidence type="ECO:0000256" key="6">
    <source>
        <dbReference type="ARBA" id="ARBA00022556"/>
    </source>
</evidence>
<dbReference type="InterPro" id="IPR013114">
    <property type="entry name" value="FabA_FabZ"/>
</dbReference>
<dbReference type="HAMAP" id="MF_00406">
    <property type="entry name" value="FabZ"/>
    <property type="match status" value="1"/>
</dbReference>
<dbReference type="EC" id="4.2.1.59" evidence="10"/>